<dbReference type="EMBL" id="MLJW01009320">
    <property type="protein sequence ID" value="OIQ63090.1"/>
    <property type="molecule type" value="Genomic_DNA"/>
</dbReference>
<name>A0A1J5NWG8_9ZZZZ</name>
<protein>
    <submittedName>
        <fullName evidence="1">Uncharacterized protein</fullName>
    </submittedName>
</protein>
<dbReference type="AlphaFoldDB" id="A0A1J5NWG8"/>
<evidence type="ECO:0000313" key="1">
    <source>
        <dbReference type="EMBL" id="OIQ63090.1"/>
    </source>
</evidence>
<reference evidence="1" key="1">
    <citation type="submission" date="2016-10" db="EMBL/GenBank/DDBJ databases">
        <title>Sequence of Gallionella enrichment culture.</title>
        <authorList>
            <person name="Poehlein A."/>
            <person name="Muehling M."/>
            <person name="Daniel R."/>
        </authorList>
    </citation>
    <scope>NUCLEOTIDE SEQUENCE</scope>
</reference>
<accession>A0A1J5NWG8</accession>
<gene>
    <name evidence="1" type="ORF">GALL_553740</name>
</gene>
<proteinExistence type="predicted"/>
<sequence length="101" mass="10434">MRVLMLEPPARQEHAGVDQRLDHRLVGVTLLTLVVDDAFSGEAGRVIGQGAVLIDGVGDGGADAAAFQFTRIRHPDVEVFAAVAGRGVNEAGAGVFGDVIA</sequence>
<comment type="caution">
    <text evidence="1">The sequence shown here is derived from an EMBL/GenBank/DDBJ whole genome shotgun (WGS) entry which is preliminary data.</text>
</comment>
<organism evidence="1">
    <name type="scientific">mine drainage metagenome</name>
    <dbReference type="NCBI Taxonomy" id="410659"/>
    <lineage>
        <taxon>unclassified sequences</taxon>
        <taxon>metagenomes</taxon>
        <taxon>ecological metagenomes</taxon>
    </lineage>
</organism>